<dbReference type="EMBL" id="NBXA01000007">
    <property type="protein sequence ID" value="RFA15141.1"/>
    <property type="molecule type" value="Genomic_DNA"/>
</dbReference>
<dbReference type="InterPro" id="IPR023485">
    <property type="entry name" value="Ptyr_pPase"/>
</dbReference>
<dbReference type="SMART" id="SM00226">
    <property type="entry name" value="LMWPc"/>
    <property type="match status" value="1"/>
</dbReference>
<dbReference type="Gene3D" id="3.40.50.2300">
    <property type="match status" value="1"/>
</dbReference>
<dbReference type="AlphaFoldDB" id="A0A3E0VZH1"/>
<evidence type="ECO:0000256" key="1">
    <source>
        <dbReference type="ARBA" id="ARBA00011063"/>
    </source>
</evidence>
<dbReference type="InterPro" id="IPR036196">
    <property type="entry name" value="Ptyr_pPase_sf"/>
</dbReference>
<dbReference type="OrthoDB" id="9784339at2"/>
<evidence type="ECO:0000313" key="7">
    <source>
        <dbReference type="Proteomes" id="UP000256709"/>
    </source>
</evidence>
<feature type="active site" evidence="4">
    <location>
        <position position="28"/>
    </location>
</feature>
<comment type="similarity">
    <text evidence="1">Belongs to the low molecular weight phosphotyrosine protein phosphatase family.</text>
</comment>
<dbReference type="PANTHER" id="PTHR11717">
    <property type="entry name" value="LOW MOLECULAR WEIGHT PROTEIN TYROSINE PHOSPHATASE"/>
    <property type="match status" value="1"/>
</dbReference>
<dbReference type="InterPro" id="IPR017867">
    <property type="entry name" value="Tyr_phospatase_low_mol_wt"/>
</dbReference>
<evidence type="ECO:0000256" key="2">
    <source>
        <dbReference type="ARBA" id="ARBA00022801"/>
    </source>
</evidence>
<dbReference type="Pfam" id="PF01451">
    <property type="entry name" value="LMWPc"/>
    <property type="match status" value="1"/>
</dbReference>
<dbReference type="GO" id="GO:0004725">
    <property type="term" value="F:protein tyrosine phosphatase activity"/>
    <property type="evidence" value="ECO:0007669"/>
    <property type="project" value="InterPro"/>
</dbReference>
<dbReference type="InterPro" id="IPR050438">
    <property type="entry name" value="LMW_PTPase"/>
</dbReference>
<keyword evidence="2" id="KW-0378">Hydrolase</keyword>
<protein>
    <recommendedName>
        <fullName evidence="5">Phosphotyrosine protein phosphatase I domain-containing protein</fullName>
    </recommendedName>
</protein>
<proteinExistence type="inferred from homology"/>
<dbReference type="PRINTS" id="PR00719">
    <property type="entry name" value="LMWPTPASE"/>
</dbReference>
<evidence type="ECO:0000313" key="6">
    <source>
        <dbReference type="EMBL" id="RFA15141.1"/>
    </source>
</evidence>
<comment type="caution">
    <text evidence="6">The sequence shown here is derived from an EMBL/GenBank/DDBJ whole genome shotgun (WGS) entry which is preliminary data.</text>
</comment>
<dbReference type="Proteomes" id="UP000256709">
    <property type="component" value="Unassembled WGS sequence"/>
</dbReference>
<reference evidence="6 7" key="1">
    <citation type="submission" date="2017-04" db="EMBL/GenBank/DDBJ databases">
        <title>Comparative genome analysis of Subtercola boreus.</title>
        <authorList>
            <person name="Cho Y.-J."/>
            <person name="Cho A."/>
            <person name="Kim O.-S."/>
            <person name="Lee J.-I."/>
        </authorList>
    </citation>
    <scope>NUCLEOTIDE SEQUENCE [LARGE SCALE GENOMIC DNA]</scope>
    <source>
        <strain evidence="6 7">P27444</strain>
    </source>
</reference>
<sequence length="210" mass="22741">MAAPFHSERNPAIAHYTMLTVCSGNICRSPLAQGLLIHGLSAHPGVLVGSAGVVARDGDVVTPQTAALGNSLGVDLSSHRARYLDEMVVAEANLVLAMTRAHRRSIVELVPRKVSSTFTLREFARLSLLVADEEIARLAQAVPYASSKFPAAVALVAARRGQSDPPLDPRDDDVVDPYRSDQRVYDQMAEQLTPAVAQVVRFFQKVRDLC</sequence>
<feature type="domain" description="Phosphotyrosine protein phosphatase I" evidence="5">
    <location>
        <begin position="16"/>
        <end position="205"/>
    </location>
</feature>
<keyword evidence="3" id="KW-0904">Protein phosphatase</keyword>
<name>A0A3E0VZH1_9MICO</name>
<organism evidence="6 7">
    <name type="scientific">Subtercola boreus</name>
    <dbReference type="NCBI Taxonomy" id="120213"/>
    <lineage>
        <taxon>Bacteria</taxon>
        <taxon>Bacillati</taxon>
        <taxon>Actinomycetota</taxon>
        <taxon>Actinomycetes</taxon>
        <taxon>Micrococcales</taxon>
        <taxon>Microbacteriaceae</taxon>
        <taxon>Subtercola</taxon>
    </lineage>
</organism>
<dbReference type="PANTHER" id="PTHR11717:SF31">
    <property type="entry name" value="LOW MOLECULAR WEIGHT PROTEIN-TYROSINE-PHOSPHATASE ETP-RELATED"/>
    <property type="match status" value="1"/>
</dbReference>
<accession>A0A3E0VZH1</accession>
<evidence type="ECO:0000256" key="4">
    <source>
        <dbReference type="PIRSR" id="PIRSR617867-1"/>
    </source>
</evidence>
<evidence type="ECO:0000256" key="3">
    <source>
        <dbReference type="ARBA" id="ARBA00022912"/>
    </source>
</evidence>
<dbReference type="SUPFAM" id="SSF52788">
    <property type="entry name" value="Phosphotyrosine protein phosphatases I"/>
    <property type="match status" value="1"/>
</dbReference>
<evidence type="ECO:0000259" key="5">
    <source>
        <dbReference type="SMART" id="SM00226"/>
    </source>
</evidence>
<gene>
    <name evidence="6" type="ORF">B7R21_03665</name>
</gene>
<feature type="active site" description="Nucleophile" evidence="4">
    <location>
        <position position="22"/>
    </location>
</feature>